<organism evidence="2">
    <name type="scientific">bioreactor metagenome</name>
    <dbReference type="NCBI Taxonomy" id="1076179"/>
    <lineage>
        <taxon>unclassified sequences</taxon>
        <taxon>metagenomes</taxon>
        <taxon>ecological metagenomes</taxon>
    </lineage>
</organism>
<feature type="region of interest" description="Disordered" evidence="1">
    <location>
        <begin position="1"/>
        <end position="21"/>
    </location>
</feature>
<reference evidence="2" key="1">
    <citation type="submission" date="2019-08" db="EMBL/GenBank/DDBJ databases">
        <authorList>
            <person name="Kucharzyk K."/>
            <person name="Murdoch R.W."/>
            <person name="Higgins S."/>
            <person name="Loffler F."/>
        </authorList>
    </citation>
    <scope>NUCLEOTIDE SEQUENCE</scope>
</reference>
<evidence type="ECO:0000313" key="2">
    <source>
        <dbReference type="EMBL" id="MPN31258.1"/>
    </source>
</evidence>
<proteinExistence type="predicted"/>
<evidence type="ECO:0000256" key="1">
    <source>
        <dbReference type="SAM" id="MobiDB-lite"/>
    </source>
</evidence>
<gene>
    <name evidence="2" type="ORF">SDC9_178732</name>
</gene>
<accession>A0A645GX02</accession>
<dbReference type="EMBL" id="VSSQ01082727">
    <property type="protein sequence ID" value="MPN31258.1"/>
    <property type="molecule type" value="Genomic_DNA"/>
</dbReference>
<comment type="caution">
    <text evidence="2">The sequence shown here is derived from an EMBL/GenBank/DDBJ whole genome shotgun (WGS) entry which is preliminary data.</text>
</comment>
<name>A0A645GX02_9ZZZZ</name>
<feature type="compositionally biased region" description="Polar residues" evidence="1">
    <location>
        <begin position="1"/>
        <end position="11"/>
    </location>
</feature>
<protein>
    <submittedName>
        <fullName evidence="2">Uncharacterized protein</fullName>
    </submittedName>
</protein>
<dbReference type="AlphaFoldDB" id="A0A645GX02"/>
<sequence>MHVVITGQNAPRDSGEGSHGAHGDRPLFLVGIVVHQIAGVHIIAQVHPCRSIPHKGRHGIKGFRPLFAVILGVAEPRNGIYAGLRGKGVRRGGRNRRKGCGRRWRTGRQGDRFQAWGDASGQKAQKEANKRQKMELLFHSPVIAYKSIRGNGE</sequence>